<protein>
    <submittedName>
        <fullName evidence="2">Uncharacterized protein</fullName>
    </submittedName>
</protein>
<name>A0A2S0MSG5_9RHOB</name>
<evidence type="ECO:0000256" key="1">
    <source>
        <dbReference type="SAM" id="Phobius"/>
    </source>
</evidence>
<accession>A0A2S0MSG5</accession>
<organism evidence="2 3">
    <name type="scientific">Pukyongiella litopenaei</name>
    <dbReference type="NCBI Taxonomy" id="2605946"/>
    <lineage>
        <taxon>Bacteria</taxon>
        <taxon>Pseudomonadati</taxon>
        <taxon>Pseudomonadota</taxon>
        <taxon>Alphaproteobacteria</taxon>
        <taxon>Rhodobacterales</taxon>
        <taxon>Paracoccaceae</taxon>
        <taxon>Pukyongiella</taxon>
    </lineage>
</organism>
<keyword evidence="3" id="KW-1185">Reference proteome</keyword>
<sequence>MTAFSKYQRLEAAGLWRPAPDDQRREVIVSVGEATLTFTDFNDRPLTHWSLAAIDRLNPGEMPAIYCPSGDPDETLELNADQSEMIDAIERLRRAIDRARPQPGRLRVVIVLLVLAAVIAGLVLWLPGALRQHTTAMVPASYRLDVGEALLDRITRVAGRPCTSTYSAPALARLARRMEVARLVVLPSGLDDALELPGGIIVMSRSLFEKWQDPAVAAGFIELAKLRGQAHDPLEEVLVTGGIAASFRLLTTGQLSRNALDRHAEHVLVAPRAPVPDETLHAALARNDIPFAPYAMAVGLPASDATADEPDLAPVLTDADWVRLQGICAD</sequence>
<dbReference type="KEGG" id="thas:C6Y53_14350"/>
<reference evidence="3" key="1">
    <citation type="submission" date="2018-03" db="EMBL/GenBank/DDBJ databases">
        <title>Genomic analysis of the strain SH-1 isolated from shrimp intestine.</title>
        <authorList>
            <person name="Kim Y.-S."/>
            <person name="Kim S.-E."/>
            <person name="Kim K.-H."/>
        </authorList>
    </citation>
    <scope>NUCLEOTIDE SEQUENCE [LARGE SCALE GENOMIC DNA]</scope>
    <source>
        <strain evidence="3">SH-1</strain>
    </source>
</reference>
<keyword evidence="1" id="KW-0472">Membrane</keyword>
<dbReference type="Proteomes" id="UP000237655">
    <property type="component" value="Chromosome"/>
</dbReference>
<dbReference type="AlphaFoldDB" id="A0A2S0MSG5"/>
<gene>
    <name evidence="2" type="ORF">C6Y53_14350</name>
</gene>
<feature type="transmembrane region" description="Helical" evidence="1">
    <location>
        <begin position="108"/>
        <end position="126"/>
    </location>
</feature>
<keyword evidence="1" id="KW-0812">Transmembrane</keyword>
<evidence type="ECO:0000313" key="3">
    <source>
        <dbReference type="Proteomes" id="UP000237655"/>
    </source>
</evidence>
<evidence type="ECO:0000313" key="2">
    <source>
        <dbReference type="EMBL" id="AVO38757.1"/>
    </source>
</evidence>
<proteinExistence type="predicted"/>
<keyword evidence="1" id="KW-1133">Transmembrane helix</keyword>
<dbReference type="EMBL" id="CP027665">
    <property type="protein sequence ID" value="AVO38757.1"/>
    <property type="molecule type" value="Genomic_DNA"/>
</dbReference>
<dbReference type="RefSeq" id="WP_106473068.1">
    <property type="nucleotide sequence ID" value="NZ_CP027665.1"/>
</dbReference>